<protein>
    <submittedName>
        <fullName evidence="1">Uncharacterized protein</fullName>
    </submittedName>
</protein>
<evidence type="ECO:0000313" key="2">
    <source>
        <dbReference type="Proteomes" id="UP000318578"/>
    </source>
</evidence>
<dbReference type="RefSeq" id="WP_144640350.1">
    <property type="nucleotide sequence ID" value="NZ_BNAX01000004.1"/>
</dbReference>
<sequence length="310" mass="33507">MNRRSTEDGKADRMTEQDVTTALEVARTADECTLAARAAEFTQLRALIEGSAHREELVAMWGRLLVTAVPEDMAAELIDQLWRHDDSRWLIAVEYFLDYAQRRDPASLGRFAAEVTSWPGAGQAAFARVVLTTIACALPDGIVPSTYLVARGLLIEAAQLFGSPELVDPLAGLVALGWRQGGFPAARLAFDLARHVERELPGAEPRRQAIMVLALVAGTYREPDEPVFVSLREGIRRLGDGDDPVLQANEADKATVVAARVVRLAGYGDLRGIEAELDAHAPGAQELVPVLLALALAVASQVRDEAAARN</sequence>
<dbReference type="EMBL" id="VJZA01000031">
    <property type="protein sequence ID" value="TVT20896.1"/>
    <property type="molecule type" value="Genomic_DNA"/>
</dbReference>
<accession>A0A558A9I0</accession>
<keyword evidence="2" id="KW-1185">Reference proteome</keyword>
<proteinExistence type="predicted"/>
<organism evidence="1 2">
    <name type="scientific">Amycolatopsis acidiphila</name>
    <dbReference type="NCBI Taxonomy" id="715473"/>
    <lineage>
        <taxon>Bacteria</taxon>
        <taxon>Bacillati</taxon>
        <taxon>Actinomycetota</taxon>
        <taxon>Actinomycetes</taxon>
        <taxon>Pseudonocardiales</taxon>
        <taxon>Pseudonocardiaceae</taxon>
        <taxon>Amycolatopsis</taxon>
    </lineage>
</organism>
<reference evidence="1 2" key="1">
    <citation type="submission" date="2019-07" db="EMBL/GenBank/DDBJ databases">
        <title>New species of Amycolatopsis and Streptomyces.</title>
        <authorList>
            <person name="Duangmal K."/>
            <person name="Teo W.F.A."/>
            <person name="Lipun K."/>
        </authorList>
    </citation>
    <scope>NUCLEOTIDE SEQUENCE [LARGE SCALE GENOMIC DNA]</scope>
    <source>
        <strain evidence="1 2">JCM 30562</strain>
    </source>
</reference>
<dbReference type="Proteomes" id="UP000318578">
    <property type="component" value="Unassembled WGS sequence"/>
</dbReference>
<dbReference type="AlphaFoldDB" id="A0A558A9I0"/>
<comment type="caution">
    <text evidence="1">The sequence shown here is derived from an EMBL/GenBank/DDBJ whole genome shotgun (WGS) entry which is preliminary data.</text>
</comment>
<evidence type="ECO:0000313" key="1">
    <source>
        <dbReference type="EMBL" id="TVT20896.1"/>
    </source>
</evidence>
<gene>
    <name evidence="1" type="ORF">FNH06_18785</name>
</gene>
<dbReference type="OrthoDB" id="3616750at2"/>
<name>A0A558A9I0_9PSEU</name>